<feature type="transmembrane region" description="Helical" evidence="1">
    <location>
        <begin position="6"/>
        <end position="27"/>
    </location>
</feature>
<proteinExistence type="predicted"/>
<dbReference type="GO" id="GO:0008237">
    <property type="term" value="F:metallopeptidase activity"/>
    <property type="evidence" value="ECO:0007669"/>
    <property type="project" value="UniProtKB-KW"/>
</dbReference>
<dbReference type="InterPro" id="IPR003675">
    <property type="entry name" value="Rce1/LyrA-like_dom"/>
</dbReference>
<organism evidence="3 4">
    <name type="scientific">Aquiflexum gelatinilyticum</name>
    <dbReference type="NCBI Taxonomy" id="2961943"/>
    <lineage>
        <taxon>Bacteria</taxon>
        <taxon>Pseudomonadati</taxon>
        <taxon>Bacteroidota</taxon>
        <taxon>Cytophagia</taxon>
        <taxon>Cytophagales</taxon>
        <taxon>Cyclobacteriaceae</taxon>
        <taxon>Aquiflexum</taxon>
    </lineage>
</organism>
<dbReference type="Pfam" id="PF02517">
    <property type="entry name" value="Rce1-like"/>
    <property type="match status" value="1"/>
</dbReference>
<evidence type="ECO:0000256" key="1">
    <source>
        <dbReference type="SAM" id="Phobius"/>
    </source>
</evidence>
<feature type="transmembrane region" description="Helical" evidence="1">
    <location>
        <begin position="70"/>
        <end position="98"/>
    </location>
</feature>
<keyword evidence="4" id="KW-1185">Reference proteome</keyword>
<dbReference type="Proteomes" id="UP001142175">
    <property type="component" value="Unassembled WGS sequence"/>
</dbReference>
<keyword evidence="3" id="KW-0378">Hydrolase</keyword>
<evidence type="ECO:0000313" key="4">
    <source>
        <dbReference type="Proteomes" id="UP001142175"/>
    </source>
</evidence>
<keyword evidence="1" id="KW-0812">Transmembrane</keyword>
<feature type="transmembrane region" description="Helical" evidence="1">
    <location>
        <begin position="149"/>
        <end position="169"/>
    </location>
</feature>
<dbReference type="RefSeq" id="WP_258423443.1">
    <property type="nucleotide sequence ID" value="NZ_JANSUY010000007.1"/>
</dbReference>
<keyword evidence="1" id="KW-1133">Transmembrane helix</keyword>
<dbReference type="AlphaFoldDB" id="A0A9X2T0H3"/>
<evidence type="ECO:0000259" key="2">
    <source>
        <dbReference type="Pfam" id="PF02517"/>
    </source>
</evidence>
<feature type="transmembrane region" description="Helical" evidence="1">
    <location>
        <begin position="119"/>
        <end position="137"/>
    </location>
</feature>
<name>A0A9X2T0H3_9BACT</name>
<sequence length="230" mass="26974">MINNLYLGFVYHGFAYFILFLISWWAYHTKSLKFFSENRWSKNNKIQFFLLASGILLWGIIPLTKSEMTYSYLLLFGPIIPTYFQVFLVLILGILAFLVGKSQVNKSDFKFHVFQPHPATFTIFTYLLFRILFLISYEIWFRGFFLNDLLLITSLPVGILVNIICYALIHIFAPPKEAWSSLGFGLILCVLVIYLEAVWPAIFIHLSLFMGYEGGFFWKFSKDQMWKTVK</sequence>
<dbReference type="GO" id="GO:0080120">
    <property type="term" value="P:CAAX-box protein maturation"/>
    <property type="evidence" value="ECO:0007669"/>
    <property type="project" value="UniProtKB-ARBA"/>
</dbReference>
<dbReference type="EMBL" id="JANSUY010000007">
    <property type="protein sequence ID" value="MCR9015588.1"/>
    <property type="molecule type" value="Genomic_DNA"/>
</dbReference>
<dbReference type="GO" id="GO:0004175">
    <property type="term" value="F:endopeptidase activity"/>
    <property type="evidence" value="ECO:0007669"/>
    <property type="project" value="UniProtKB-ARBA"/>
</dbReference>
<feature type="domain" description="CAAX prenyl protease 2/Lysostaphin resistance protein A-like" evidence="2">
    <location>
        <begin position="123"/>
        <end position="206"/>
    </location>
</feature>
<feature type="transmembrane region" description="Helical" evidence="1">
    <location>
        <begin position="178"/>
        <end position="195"/>
    </location>
</feature>
<comment type="caution">
    <text evidence="3">The sequence shown here is derived from an EMBL/GenBank/DDBJ whole genome shotgun (WGS) entry which is preliminary data.</text>
</comment>
<evidence type="ECO:0000313" key="3">
    <source>
        <dbReference type="EMBL" id="MCR9015588.1"/>
    </source>
</evidence>
<keyword evidence="1" id="KW-0472">Membrane</keyword>
<reference evidence="3" key="1">
    <citation type="submission" date="2022-08" db="EMBL/GenBank/DDBJ databases">
        <authorList>
            <person name="Zhang D."/>
        </authorList>
    </citation>
    <scope>NUCLEOTIDE SEQUENCE</scope>
    <source>
        <strain evidence="3">XJ19-11</strain>
    </source>
</reference>
<accession>A0A9X2T0H3</accession>
<keyword evidence="3" id="KW-0482">Metalloprotease</keyword>
<keyword evidence="3" id="KW-0645">Protease</keyword>
<gene>
    <name evidence="3" type="ORF">NU887_11115</name>
</gene>
<protein>
    <submittedName>
        <fullName evidence="3">CPBP family intramembrane metalloprotease</fullName>
    </submittedName>
</protein>
<feature type="transmembrane region" description="Helical" evidence="1">
    <location>
        <begin position="48"/>
        <end position="64"/>
    </location>
</feature>